<feature type="compositionally biased region" description="Acidic residues" evidence="1">
    <location>
        <begin position="147"/>
        <end position="177"/>
    </location>
</feature>
<feature type="region of interest" description="Disordered" evidence="1">
    <location>
        <begin position="1"/>
        <end position="25"/>
    </location>
</feature>
<dbReference type="InterPro" id="IPR010982">
    <property type="entry name" value="Lambda_DNA-bd_dom_sf"/>
</dbReference>
<proteinExistence type="predicted"/>
<feature type="transmembrane region" description="Helical" evidence="2">
    <location>
        <begin position="117"/>
        <end position="138"/>
    </location>
</feature>
<evidence type="ECO:0000313" key="4">
    <source>
        <dbReference type="EMBL" id="MDF0750645.1"/>
    </source>
</evidence>
<accession>A0ABT5YAD6</accession>
<protein>
    <submittedName>
        <fullName evidence="4">DUF4115 domain-containing protein</fullName>
    </submittedName>
</protein>
<evidence type="ECO:0000256" key="1">
    <source>
        <dbReference type="SAM" id="MobiDB-lite"/>
    </source>
</evidence>
<dbReference type="InterPro" id="IPR025194">
    <property type="entry name" value="RodZ-like_C"/>
</dbReference>
<dbReference type="EMBL" id="JANCMW010000005">
    <property type="protein sequence ID" value="MDF0750645.1"/>
    <property type="molecule type" value="Genomic_DNA"/>
</dbReference>
<dbReference type="Gene3D" id="1.10.260.40">
    <property type="entry name" value="lambda repressor-like DNA-binding domains"/>
    <property type="match status" value="1"/>
</dbReference>
<organism evidence="4 5">
    <name type="scientific">Marinobacter iranensis</name>
    <dbReference type="NCBI Taxonomy" id="2962607"/>
    <lineage>
        <taxon>Bacteria</taxon>
        <taxon>Pseudomonadati</taxon>
        <taxon>Pseudomonadota</taxon>
        <taxon>Gammaproteobacteria</taxon>
        <taxon>Pseudomonadales</taxon>
        <taxon>Marinobacteraceae</taxon>
        <taxon>Marinobacter</taxon>
    </lineage>
</organism>
<dbReference type="Pfam" id="PF13413">
    <property type="entry name" value="HTH_25"/>
    <property type="match status" value="1"/>
</dbReference>
<dbReference type="RefSeq" id="WP_275706179.1">
    <property type="nucleotide sequence ID" value="NZ_JANCMW010000005.1"/>
</dbReference>
<dbReference type="PANTHER" id="PTHR34475">
    <property type="match status" value="1"/>
</dbReference>
<dbReference type="CDD" id="cd00093">
    <property type="entry name" value="HTH_XRE"/>
    <property type="match status" value="1"/>
</dbReference>
<keyword evidence="5" id="KW-1185">Reference proteome</keyword>
<keyword evidence="2" id="KW-1133">Transmembrane helix</keyword>
<comment type="caution">
    <text evidence="4">The sequence shown here is derived from an EMBL/GenBank/DDBJ whole genome shotgun (WGS) entry which is preliminary data.</text>
</comment>
<dbReference type="InterPro" id="IPR050400">
    <property type="entry name" value="Bact_Cytoskel_RodZ"/>
</dbReference>
<feature type="compositionally biased region" description="Acidic residues" evidence="1">
    <location>
        <begin position="185"/>
        <end position="195"/>
    </location>
</feature>
<reference evidence="4" key="1">
    <citation type="submission" date="2022-07" db="EMBL/GenBank/DDBJ databases">
        <title>Marinobacter iranensis a new bacterium isolate from a hipersaline lake in Iran.</title>
        <authorList>
            <person name="Mohammad A.M.A."/>
            <person name="Cristina S.-P."/>
            <person name="Antonio V."/>
        </authorList>
    </citation>
    <scope>NUCLEOTIDE SEQUENCE</scope>
    <source>
        <strain evidence="4">71-i</strain>
    </source>
</reference>
<dbReference type="Pfam" id="PF13464">
    <property type="entry name" value="RodZ_C"/>
    <property type="match status" value="1"/>
</dbReference>
<dbReference type="InterPro" id="IPR001387">
    <property type="entry name" value="Cro/C1-type_HTH"/>
</dbReference>
<keyword evidence="2" id="KW-0472">Membrane</keyword>
<dbReference type="PANTHER" id="PTHR34475:SF1">
    <property type="entry name" value="CYTOSKELETON PROTEIN RODZ"/>
    <property type="match status" value="1"/>
</dbReference>
<dbReference type="Proteomes" id="UP001143391">
    <property type="component" value="Unassembled WGS sequence"/>
</dbReference>
<feature type="domain" description="HTH cro/C1-type" evidence="3">
    <location>
        <begin position="20"/>
        <end position="54"/>
    </location>
</feature>
<evidence type="ECO:0000256" key="2">
    <source>
        <dbReference type="SAM" id="Phobius"/>
    </source>
</evidence>
<gene>
    <name evidence="4" type="ORF">NLU14_10430</name>
</gene>
<dbReference type="SUPFAM" id="SSF47413">
    <property type="entry name" value="lambda repressor-like DNA-binding domains"/>
    <property type="match status" value="1"/>
</dbReference>
<evidence type="ECO:0000313" key="5">
    <source>
        <dbReference type="Proteomes" id="UP001143391"/>
    </source>
</evidence>
<feature type="compositionally biased region" description="Polar residues" evidence="1">
    <location>
        <begin position="1"/>
        <end position="11"/>
    </location>
</feature>
<evidence type="ECO:0000259" key="3">
    <source>
        <dbReference type="PROSITE" id="PS50943"/>
    </source>
</evidence>
<name>A0ABT5YAD6_9GAMM</name>
<feature type="region of interest" description="Disordered" evidence="1">
    <location>
        <begin position="147"/>
        <end position="222"/>
    </location>
</feature>
<sequence>MDSDDTLQQPAVSEPAGQQLKRAREQKGLSVTAVAEAQHLRPAVIQAIEDGEYEQIDSELFLKGYVRTYARQVDLDPDAIIATLDQELEPLRQQKVEAEEANPLVDIERRRRQKRRIARLLLFLLAIAVIVFLGLRFMGELDGTVEDTAEPDVATEAESPEQGDEADPLDNGTDETVTESQPEPVVEEPIIEENGELTSTPPEVVPPEAPEQAEAPAPDVEEVDESRVPVVTSSPEPTFQESAQPEAAVGTGRLEMTFTDKCWVQVTDSVGNRLVGSLQREGDQIDVSGRLPIDVVVGAVDAIESIRFDGEPVDLAGFRVVNNRAEFTLDI</sequence>
<keyword evidence="2" id="KW-0812">Transmembrane</keyword>
<dbReference type="PROSITE" id="PS50943">
    <property type="entry name" value="HTH_CROC1"/>
    <property type="match status" value="1"/>
</dbReference>